<feature type="domain" description="C2H2-type" evidence="11">
    <location>
        <begin position="289"/>
        <end position="316"/>
    </location>
</feature>
<evidence type="ECO:0000313" key="14">
    <source>
        <dbReference type="Proteomes" id="UP000472274"/>
    </source>
</evidence>
<dbReference type="InterPro" id="IPR001909">
    <property type="entry name" value="KRAB"/>
</dbReference>
<dbReference type="Gene3D" id="3.30.160.60">
    <property type="entry name" value="Classic Zinc Finger"/>
    <property type="match status" value="8"/>
</dbReference>
<keyword evidence="7" id="KW-0238">DNA-binding</keyword>
<dbReference type="Proteomes" id="UP000472274">
    <property type="component" value="Unplaced"/>
</dbReference>
<feature type="domain" description="C2H2-type" evidence="11">
    <location>
        <begin position="345"/>
        <end position="372"/>
    </location>
</feature>
<evidence type="ECO:0000256" key="3">
    <source>
        <dbReference type="ARBA" id="ARBA00022723"/>
    </source>
</evidence>
<feature type="compositionally biased region" description="Basic and acidic residues" evidence="10">
    <location>
        <begin position="18"/>
        <end position="46"/>
    </location>
</feature>
<keyword evidence="14" id="KW-1185">Reference proteome</keyword>
<dbReference type="FunFam" id="3.30.160.60:FF:000127">
    <property type="entry name" value="Zinc finger protein 354C"/>
    <property type="match status" value="1"/>
</dbReference>
<dbReference type="Pfam" id="PF00096">
    <property type="entry name" value="zf-C2H2"/>
    <property type="match status" value="8"/>
</dbReference>
<dbReference type="InterPro" id="IPR036236">
    <property type="entry name" value="Znf_C2H2_sf"/>
</dbReference>
<evidence type="ECO:0000256" key="6">
    <source>
        <dbReference type="ARBA" id="ARBA00022833"/>
    </source>
</evidence>
<evidence type="ECO:0000256" key="1">
    <source>
        <dbReference type="ARBA" id="ARBA00004123"/>
    </source>
</evidence>
<evidence type="ECO:0000259" key="12">
    <source>
        <dbReference type="PROSITE" id="PS50805"/>
    </source>
</evidence>
<name>A0A674JPP4_9SAUR</name>
<dbReference type="FunFam" id="3.30.160.60:FF:000358">
    <property type="entry name" value="zinc finger protein 24"/>
    <property type="match status" value="1"/>
</dbReference>
<dbReference type="Ensembl" id="ENSTMTT00000022720.1">
    <property type="protein sequence ID" value="ENSTMTP00000021942.1"/>
    <property type="gene ID" value="ENSTMTG00000016026.1"/>
</dbReference>
<feature type="domain" description="C2H2-type" evidence="11">
    <location>
        <begin position="401"/>
        <end position="428"/>
    </location>
</feature>
<feature type="compositionally biased region" description="Basic and acidic residues" evidence="10">
    <location>
        <begin position="217"/>
        <end position="243"/>
    </location>
</feature>
<dbReference type="FunFam" id="3.30.160.60:FF:000176">
    <property type="entry name" value="zinc finger protein 70"/>
    <property type="match status" value="1"/>
</dbReference>
<feature type="region of interest" description="Disordered" evidence="10">
    <location>
        <begin position="203"/>
        <end position="293"/>
    </location>
</feature>
<feature type="compositionally biased region" description="Low complexity" evidence="10">
    <location>
        <begin position="102"/>
        <end position="118"/>
    </location>
</feature>
<keyword evidence="3" id="KW-0479">Metal-binding</keyword>
<dbReference type="SUPFAM" id="SSF57667">
    <property type="entry name" value="beta-beta-alpha zinc fingers"/>
    <property type="match status" value="5"/>
</dbReference>
<dbReference type="InterPro" id="IPR050758">
    <property type="entry name" value="Znf_C2H2-type"/>
</dbReference>
<feature type="compositionally biased region" description="Polar residues" evidence="10">
    <location>
        <begin position="271"/>
        <end position="280"/>
    </location>
</feature>
<evidence type="ECO:0000256" key="2">
    <source>
        <dbReference type="ARBA" id="ARBA00006991"/>
    </source>
</evidence>
<evidence type="ECO:0000259" key="11">
    <source>
        <dbReference type="PROSITE" id="PS50157"/>
    </source>
</evidence>
<feature type="domain" description="C2H2-type" evidence="11">
    <location>
        <begin position="457"/>
        <end position="484"/>
    </location>
</feature>
<dbReference type="GO" id="GO:0006355">
    <property type="term" value="P:regulation of DNA-templated transcription"/>
    <property type="evidence" value="ECO:0007669"/>
    <property type="project" value="InterPro"/>
</dbReference>
<dbReference type="FunFam" id="3.30.160.60:FF:001270">
    <property type="entry name" value="zinc finger protein 583 isoform X1"/>
    <property type="match status" value="1"/>
</dbReference>
<comment type="subcellular location">
    <subcellularLocation>
        <location evidence="1">Nucleus</location>
    </subcellularLocation>
</comment>
<dbReference type="PANTHER" id="PTHR23234:SF8">
    <property type="entry name" value="C2H2-TYPE DOMAIN-CONTAINING PROTEIN"/>
    <property type="match status" value="1"/>
</dbReference>
<dbReference type="PROSITE" id="PS00028">
    <property type="entry name" value="ZINC_FINGER_C2H2_1"/>
    <property type="match status" value="8"/>
</dbReference>
<keyword evidence="8" id="KW-0539">Nucleus</keyword>
<dbReference type="InParanoid" id="A0A674JPP4"/>
<dbReference type="PROSITE" id="PS50157">
    <property type="entry name" value="ZINC_FINGER_C2H2_2"/>
    <property type="match status" value="8"/>
</dbReference>
<evidence type="ECO:0000256" key="4">
    <source>
        <dbReference type="ARBA" id="ARBA00022737"/>
    </source>
</evidence>
<dbReference type="PROSITE" id="PS50805">
    <property type="entry name" value="KRAB"/>
    <property type="match status" value="1"/>
</dbReference>
<accession>A0A674JPP4</accession>
<sequence>MAGAGGPARRLLRPRRQRGGEEAPGEHLACERKAEGERQSAELLKQTEAERQKIVAEWKELRGFLEEQEQLLLSQLEELARAIVRRRDEGVSRPSGEISLLGEEGQQQAGSQSPQGAGRTESREDGLFQKPEPGFAELEKRLSDFSLKSAILQEVLLGFKETLRLELENNTGFPVSKPDGVSQLEQGEEPWVLGLQGSEEREIQGGACRAGEGAVSKSKEENPQQKDHELVEPPGRFSERFEGNIHWSRERRKAHESQQRNQPGDGRGSGQDLQETTAQQRIPPGERKNTCTECGKTFSSRSNLITHWRIHTGNRPYKCSECGKSFNQRSNLIKHWRIHTGNRPFKCHDCGKSFTDSSNLTQHQRTHVGERPYRCSECGKSFTRSSDLIRHETIHTGDRPFKCSKCGKSFNDRSNLITHQRTHMGERPYRCSECGKSFSVSSSLITHWRIHTGERPYECCECGKSFTRSSDLIRHETIHTGDRPFKCSKCGKSFNDRSNLIRHQRIHKGQ</sequence>
<evidence type="ECO:0000313" key="13">
    <source>
        <dbReference type="Ensembl" id="ENSTMTP00000021942.1"/>
    </source>
</evidence>
<dbReference type="RefSeq" id="XP_026514435.1">
    <property type="nucleotide sequence ID" value="XM_026658650.2"/>
</dbReference>
<dbReference type="FunFam" id="3.30.160.60:FF:002343">
    <property type="entry name" value="Zinc finger protein 33A"/>
    <property type="match status" value="2"/>
</dbReference>
<feature type="domain" description="C2H2-type" evidence="11">
    <location>
        <begin position="485"/>
        <end position="510"/>
    </location>
</feature>
<evidence type="ECO:0000256" key="10">
    <source>
        <dbReference type="SAM" id="MobiDB-lite"/>
    </source>
</evidence>
<protein>
    <submittedName>
        <fullName evidence="13">Zinc finger protein OZF-like</fullName>
    </submittedName>
</protein>
<gene>
    <name evidence="13" type="primary">LOC112120476</name>
</gene>
<dbReference type="FunFam" id="3.30.160.60:FF:000303">
    <property type="entry name" value="Zinc finger protein 41"/>
    <property type="match status" value="1"/>
</dbReference>
<comment type="similarity">
    <text evidence="2">Belongs to the krueppel C2H2-type zinc-finger protein family.</text>
</comment>
<feature type="region of interest" description="Disordered" evidence="10">
    <location>
        <begin position="86"/>
        <end position="134"/>
    </location>
</feature>
<dbReference type="GeneID" id="112120476"/>
<dbReference type="InterPro" id="IPR013087">
    <property type="entry name" value="Znf_C2H2_type"/>
</dbReference>
<feature type="domain" description="C2H2-type" evidence="11">
    <location>
        <begin position="373"/>
        <end position="400"/>
    </location>
</feature>
<evidence type="ECO:0000256" key="5">
    <source>
        <dbReference type="ARBA" id="ARBA00022771"/>
    </source>
</evidence>
<reference evidence="13" key="2">
    <citation type="submission" date="2025-09" db="UniProtKB">
        <authorList>
            <consortium name="Ensembl"/>
        </authorList>
    </citation>
    <scope>IDENTIFICATION</scope>
</reference>
<keyword evidence="5 9" id="KW-0863">Zinc-finger</keyword>
<keyword evidence="4" id="KW-0677">Repeat</keyword>
<organism evidence="13 14">
    <name type="scientific">Terrapene triunguis</name>
    <name type="common">Three-toed box turtle</name>
    <dbReference type="NCBI Taxonomy" id="2587831"/>
    <lineage>
        <taxon>Eukaryota</taxon>
        <taxon>Metazoa</taxon>
        <taxon>Chordata</taxon>
        <taxon>Craniata</taxon>
        <taxon>Vertebrata</taxon>
        <taxon>Euteleostomi</taxon>
        <taxon>Archelosauria</taxon>
        <taxon>Testudinata</taxon>
        <taxon>Testudines</taxon>
        <taxon>Cryptodira</taxon>
        <taxon>Durocryptodira</taxon>
        <taxon>Testudinoidea</taxon>
        <taxon>Emydidae</taxon>
        <taxon>Terrapene</taxon>
    </lineage>
</organism>
<dbReference type="FunFam" id="3.30.160.60:FF:001437">
    <property type="entry name" value="Zinc finger protein 594"/>
    <property type="match status" value="1"/>
</dbReference>
<feature type="domain" description="C2H2-type" evidence="11">
    <location>
        <begin position="429"/>
        <end position="456"/>
    </location>
</feature>
<keyword evidence="6" id="KW-0862">Zinc</keyword>
<dbReference type="GeneTree" id="ENSGT01150000286944"/>
<proteinExistence type="inferred from homology"/>
<feature type="region of interest" description="Disordered" evidence="10">
    <location>
        <begin position="1"/>
        <end position="46"/>
    </location>
</feature>
<feature type="domain" description="KRAB" evidence="12">
    <location>
        <begin position="126"/>
        <end position="203"/>
    </location>
</feature>
<dbReference type="SMART" id="SM00355">
    <property type="entry name" value="ZnF_C2H2"/>
    <property type="match status" value="8"/>
</dbReference>
<dbReference type="PANTHER" id="PTHR23234">
    <property type="entry name" value="ZNF44 PROTEIN"/>
    <property type="match status" value="1"/>
</dbReference>
<feature type="domain" description="C2H2-type" evidence="11">
    <location>
        <begin position="317"/>
        <end position="344"/>
    </location>
</feature>
<evidence type="ECO:0000256" key="9">
    <source>
        <dbReference type="PROSITE-ProRule" id="PRU00042"/>
    </source>
</evidence>
<dbReference type="GO" id="GO:0005634">
    <property type="term" value="C:nucleus"/>
    <property type="evidence" value="ECO:0007669"/>
    <property type="project" value="UniProtKB-SubCell"/>
</dbReference>
<dbReference type="GO" id="GO:1990837">
    <property type="term" value="F:sequence-specific double-stranded DNA binding"/>
    <property type="evidence" value="ECO:0007669"/>
    <property type="project" value="UniProtKB-ARBA"/>
</dbReference>
<dbReference type="AlphaFoldDB" id="A0A674JPP4"/>
<reference evidence="13" key="1">
    <citation type="submission" date="2025-08" db="UniProtKB">
        <authorList>
            <consortium name="Ensembl"/>
        </authorList>
    </citation>
    <scope>IDENTIFICATION</scope>
</reference>
<evidence type="ECO:0000256" key="7">
    <source>
        <dbReference type="ARBA" id="ARBA00023125"/>
    </source>
</evidence>
<dbReference type="GO" id="GO:0008270">
    <property type="term" value="F:zinc ion binding"/>
    <property type="evidence" value="ECO:0007669"/>
    <property type="project" value="UniProtKB-KW"/>
</dbReference>
<evidence type="ECO:0000256" key="8">
    <source>
        <dbReference type="ARBA" id="ARBA00023242"/>
    </source>
</evidence>